<evidence type="ECO:0000256" key="3">
    <source>
        <dbReference type="SAM" id="MobiDB-lite"/>
    </source>
</evidence>
<dbReference type="NCBIfam" id="TIGR00299">
    <property type="entry name" value="nickel pincer cofactor biosynthesis protein LarC"/>
    <property type="match status" value="1"/>
</dbReference>
<dbReference type="GO" id="GO:0016829">
    <property type="term" value="F:lyase activity"/>
    <property type="evidence" value="ECO:0007669"/>
    <property type="project" value="UniProtKB-UniRule"/>
</dbReference>
<keyword evidence="5" id="KW-1185">Reference proteome</keyword>
<comment type="function">
    <text evidence="2">Involved in the biosynthesis of a nickel-pincer cofactor ((SCS)Ni(II) pincer complex). Binds Ni(2+), and functions in nickel delivery to pyridinium-3,5-bisthiocarboxylic acid mononucleotide (P2TMN), to form the mature cofactor. Is thus probably required for the activation of nickel-pincer cofactor-dependent enzymes.</text>
</comment>
<dbReference type="OrthoDB" id="9765625at2"/>
<dbReference type="GO" id="GO:0016151">
    <property type="term" value="F:nickel cation binding"/>
    <property type="evidence" value="ECO:0007669"/>
    <property type="project" value="UniProtKB-UniRule"/>
</dbReference>
<feature type="compositionally biased region" description="Basic and acidic residues" evidence="3">
    <location>
        <begin position="96"/>
        <end position="105"/>
    </location>
</feature>
<dbReference type="AlphaFoldDB" id="A0A419SGM1"/>
<dbReference type="GO" id="GO:0051604">
    <property type="term" value="P:protein maturation"/>
    <property type="evidence" value="ECO:0007669"/>
    <property type="project" value="UniProtKB-UniRule"/>
</dbReference>
<feature type="region of interest" description="Disordered" evidence="3">
    <location>
        <begin position="69"/>
        <end position="109"/>
    </location>
</feature>
<organism evidence="4 5">
    <name type="scientific">Ammoniphilus oxalaticus</name>
    <dbReference type="NCBI Taxonomy" id="66863"/>
    <lineage>
        <taxon>Bacteria</taxon>
        <taxon>Bacillati</taxon>
        <taxon>Bacillota</taxon>
        <taxon>Bacilli</taxon>
        <taxon>Bacillales</taxon>
        <taxon>Paenibacillaceae</taxon>
        <taxon>Aneurinibacillus group</taxon>
        <taxon>Ammoniphilus</taxon>
    </lineage>
</organism>
<dbReference type="Proteomes" id="UP000284219">
    <property type="component" value="Unassembled WGS sequence"/>
</dbReference>
<evidence type="ECO:0000256" key="1">
    <source>
        <dbReference type="ARBA" id="ARBA00022596"/>
    </source>
</evidence>
<evidence type="ECO:0000313" key="4">
    <source>
        <dbReference type="EMBL" id="RKD22937.1"/>
    </source>
</evidence>
<keyword evidence="2" id="KW-0456">Lyase</keyword>
<feature type="compositionally biased region" description="Basic residues" evidence="3">
    <location>
        <begin position="74"/>
        <end position="95"/>
    </location>
</feature>
<dbReference type="PANTHER" id="PTHR36566">
    <property type="entry name" value="NICKEL INSERTION PROTEIN-RELATED"/>
    <property type="match status" value="1"/>
</dbReference>
<name>A0A419SGM1_9BACL</name>
<comment type="caution">
    <text evidence="4">The sequence shown here is derived from an EMBL/GenBank/DDBJ whole genome shotgun (WGS) entry which is preliminary data.</text>
</comment>
<dbReference type="Gene3D" id="3.10.20.300">
    <property type="entry name" value="mk0293 like domain"/>
    <property type="match status" value="1"/>
</dbReference>
<gene>
    <name evidence="2" type="primary">larC</name>
    <name evidence="4" type="ORF">BEP19_11945</name>
</gene>
<protein>
    <recommendedName>
        <fullName evidence="2">Pyridinium-3,5-bisthiocarboxylic acid mononucleotide nickel insertion protein</fullName>
        <shortName evidence="2">P2TMN nickel insertion protein</shortName>
        <ecNumber evidence="2">4.99.1.12</ecNumber>
    </recommendedName>
    <alternativeName>
        <fullName evidence="2">Nickel-pincer cofactor biosynthesis protein LarC</fullName>
    </alternativeName>
</protein>
<evidence type="ECO:0000256" key="2">
    <source>
        <dbReference type="HAMAP-Rule" id="MF_01074"/>
    </source>
</evidence>
<comment type="catalytic activity">
    <reaction evidence="2">
        <text>Ni(II)-pyridinium-3,5-bisthiocarboxylate mononucleotide = pyridinium-3,5-bisthiocarboxylate mononucleotide + Ni(2+)</text>
        <dbReference type="Rhea" id="RHEA:54784"/>
        <dbReference type="ChEBI" id="CHEBI:49786"/>
        <dbReference type="ChEBI" id="CHEBI:137372"/>
        <dbReference type="ChEBI" id="CHEBI:137373"/>
        <dbReference type="EC" id="4.99.1.12"/>
    </reaction>
</comment>
<dbReference type="HAMAP" id="MF_01074">
    <property type="entry name" value="LarC"/>
    <property type="match status" value="1"/>
</dbReference>
<keyword evidence="1 2" id="KW-0533">Nickel</keyword>
<dbReference type="EMBL" id="MCHY01000009">
    <property type="protein sequence ID" value="RKD22937.1"/>
    <property type="molecule type" value="Genomic_DNA"/>
</dbReference>
<dbReference type="EC" id="4.99.1.12" evidence="2"/>
<comment type="similarity">
    <text evidence="2">Belongs to the LarC family.</text>
</comment>
<evidence type="ECO:0000313" key="5">
    <source>
        <dbReference type="Proteomes" id="UP000284219"/>
    </source>
</evidence>
<reference evidence="4 5" key="1">
    <citation type="submission" date="2016-08" db="EMBL/GenBank/DDBJ databases">
        <title>Novel Firmicute Genomes.</title>
        <authorList>
            <person name="Poppleton D.I."/>
            <person name="Gribaldo S."/>
        </authorList>
    </citation>
    <scope>NUCLEOTIDE SEQUENCE [LARGE SCALE GENOMIC DNA]</scope>
    <source>
        <strain evidence="4 5">RAOx-1</strain>
    </source>
</reference>
<sequence length="427" mass="46875">MKTLYLDCFAGIAGDMTLAALLDLGADLDYITEYLRRLPIDPFKMETQSVVKQGISAKYLQLQIEGGAGEADHGHHHHNHSHEHHDHSHGHGHSHHHDDHHDHDHHEHRHAAEILAMIEQSELPARVKQRSLAIFQVIAEAEGKIHGMDPSEVHFHEVGAMDSIIDTIGVCLALESLGIDHIIASPVATGKGYAQMAHGLYPIPAPATLELLKGIPLADLEVQGELTTPTGAGILKALVQQFKSNPTGIVERIGYGAGTKDFAHPNVLRAMLLDGEADKAGPDQEQVFILEAQVDDMTGEALGYAMEALFSAGALDVYYTPIFMKKNRPGILITVIAHAEAVDACEQTLLVETTTLGVRHSTWKRVALQRQFIEVQTVYGAITVKQALRGDQLLNQAPEYEDVAQAAKRYDVPFLEVYQTALKQLKR</sequence>
<dbReference type="Pfam" id="PF01969">
    <property type="entry name" value="Ni_insertion"/>
    <property type="match status" value="1"/>
</dbReference>
<accession>A0A419SGM1</accession>
<dbReference type="InterPro" id="IPR002822">
    <property type="entry name" value="Ni_insertion"/>
</dbReference>
<dbReference type="RefSeq" id="WP_120190428.1">
    <property type="nucleotide sequence ID" value="NZ_MCHY01000009.1"/>
</dbReference>
<proteinExistence type="inferred from homology"/>
<dbReference type="Gene3D" id="3.30.70.1380">
    <property type="entry name" value="Transcriptional regulatory protein pf0864 domain like"/>
    <property type="match status" value="1"/>
</dbReference>
<dbReference type="PANTHER" id="PTHR36566:SF1">
    <property type="entry name" value="PYRIDINIUM-3,5-BISTHIOCARBOXYLIC ACID MONONUCLEOTIDE NICKEL INSERTION PROTEIN"/>
    <property type="match status" value="1"/>
</dbReference>